<dbReference type="Ensembl" id="ENSDLAT00005071968.1">
    <property type="protein sequence ID" value="ENSDLAP00005072664.1"/>
    <property type="gene ID" value="ENSDLAG00005032949.1"/>
</dbReference>
<dbReference type="GeneTree" id="ENSGT00510000050089"/>
<organism evidence="2 3">
    <name type="scientific">Dicentrarchus labrax</name>
    <name type="common">European seabass</name>
    <name type="synonym">Morone labrax</name>
    <dbReference type="NCBI Taxonomy" id="13489"/>
    <lineage>
        <taxon>Eukaryota</taxon>
        <taxon>Metazoa</taxon>
        <taxon>Chordata</taxon>
        <taxon>Craniata</taxon>
        <taxon>Vertebrata</taxon>
        <taxon>Euteleostomi</taxon>
        <taxon>Actinopterygii</taxon>
        <taxon>Neopterygii</taxon>
        <taxon>Teleostei</taxon>
        <taxon>Neoteleostei</taxon>
        <taxon>Acanthomorphata</taxon>
        <taxon>Eupercaria</taxon>
        <taxon>Moronidae</taxon>
        <taxon>Dicentrarchus</taxon>
    </lineage>
</organism>
<dbReference type="AlphaFoldDB" id="A0A8P4KCX4"/>
<dbReference type="InterPro" id="IPR009079">
    <property type="entry name" value="4_helix_cytokine-like_core"/>
</dbReference>
<evidence type="ECO:0000256" key="1">
    <source>
        <dbReference type="SAM" id="SignalP"/>
    </source>
</evidence>
<protein>
    <submittedName>
        <fullName evidence="2">Uncharacterized protein</fullName>
    </submittedName>
</protein>
<dbReference type="Gene3D" id="1.20.1250.10">
    <property type="match status" value="1"/>
</dbReference>
<keyword evidence="3" id="KW-1185">Reference proteome</keyword>
<accession>A0A8P4KCX4</accession>
<feature type="signal peptide" evidence="1">
    <location>
        <begin position="1"/>
        <end position="17"/>
    </location>
</feature>
<sequence>MFRLLFVLCGALTPVLCCDWLERYHKLSNDSLVHIQLMGGGLTEQQSPVPFPDKLYRQIYKAKVESQLVFIRDNLELIGCLYRHDNLSSASWDPIRIKHFLDIIYRQAEEVTACMSTNRTTNPRLRDFYRRLSNSTVTPTGGSVASWELIRKQTVRLLQRLDLLAASIRRRSPPNPQRH</sequence>
<evidence type="ECO:0000313" key="2">
    <source>
        <dbReference type="Ensembl" id="ENSDLAP00005072664.1"/>
    </source>
</evidence>
<evidence type="ECO:0000313" key="3">
    <source>
        <dbReference type="Proteomes" id="UP000694389"/>
    </source>
</evidence>
<keyword evidence="1" id="KW-0732">Signal</keyword>
<reference evidence="2" key="2">
    <citation type="submission" date="2025-09" db="UniProtKB">
        <authorList>
            <consortium name="Ensembl"/>
        </authorList>
    </citation>
    <scope>IDENTIFICATION</scope>
</reference>
<reference evidence="2" key="1">
    <citation type="submission" date="2025-08" db="UniProtKB">
        <authorList>
            <consortium name="Ensembl"/>
        </authorList>
    </citation>
    <scope>IDENTIFICATION</scope>
</reference>
<proteinExistence type="predicted"/>
<dbReference type="Proteomes" id="UP000694389">
    <property type="component" value="Unassembled WGS sequence"/>
</dbReference>
<name>A0A8P4KCX4_DICLA</name>
<dbReference type="SUPFAM" id="SSF47266">
    <property type="entry name" value="4-helical cytokines"/>
    <property type="match status" value="1"/>
</dbReference>
<feature type="chain" id="PRO_5035863297" evidence="1">
    <location>
        <begin position="18"/>
        <end position="179"/>
    </location>
</feature>